<dbReference type="Pfam" id="PF07510">
    <property type="entry name" value="GmrSD_C"/>
    <property type="match status" value="1"/>
</dbReference>
<dbReference type="Proteomes" id="UP001610563">
    <property type="component" value="Unassembled WGS sequence"/>
</dbReference>
<feature type="signal peptide" evidence="1">
    <location>
        <begin position="1"/>
        <end position="21"/>
    </location>
</feature>
<sequence>MARSFIPVLLAASLQAAGVVATPPNIPSLAVAQTQLEALTVAAAGSSSGYDRDLFPHWISQGDSCDTRDLVLVRDGTGVSTGSGCSISGGSWYSPYDGDTWTQASDVDIDHVVPLANAWRSGASEWTTDEREAFANDLDNPQLIAVTDNVNQEKSDSGPEEWIPPLTSYHCTYGKMWTSVKYTYGLTVTQAEKSALEGLLDAC</sequence>
<reference evidence="3 4" key="1">
    <citation type="submission" date="2024-07" db="EMBL/GenBank/DDBJ databases">
        <title>Section-level genome sequencing and comparative genomics of Aspergillus sections Usti and Cavernicolus.</title>
        <authorList>
            <consortium name="Lawrence Berkeley National Laboratory"/>
            <person name="Nybo J.L."/>
            <person name="Vesth T.C."/>
            <person name="Theobald S."/>
            <person name="Frisvad J.C."/>
            <person name="Larsen T.O."/>
            <person name="Kjaerboelling I."/>
            <person name="Rothschild-Mancinelli K."/>
            <person name="Lyhne E.K."/>
            <person name="Kogle M.E."/>
            <person name="Barry K."/>
            <person name="Clum A."/>
            <person name="Na H."/>
            <person name="Ledsgaard L."/>
            <person name="Lin J."/>
            <person name="Lipzen A."/>
            <person name="Kuo A."/>
            <person name="Riley R."/>
            <person name="Mondo S."/>
            <person name="Labutti K."/>
            <person name="Haridas S."/>
            <person name="Pangalinan J."/>
            <person name="Salamov A.A."/>
            <person name="Simmons B.A."/>
            <person name="Magnuson J.K."/>
            <person name="Chen J."/>
            <person name="Drula E."/>
            <person name="Henrissat B."/>
            <person name="Wiebenga A."/>
            <person name="Lubbers R.J."/>
            <person name="Gomes A.C."/>
            <person name="Makela M.R."/>
            <person name="Stajich J."/>
            <person name="Grigoriev I.V."/>
            <person name="Mortensen U.H."/>
            <person name="De Vries R.P."/>
            <person name="Baker S.E."/>
            <person name="Andersen M.R."/>
        </authorList>
    </citation>
    <scope>NUCLEOTIDE SEQUENCE [LARGE SCALE GENOMIC DNA]</scope>
    <source>
        <strain evidence="3 4">CBS 209.92</strain>
    </source>
</reference>
<comment type="caution">
    <text evidence="3">The sequence shown here is derived from an EMBL/GenBank/DDBJ whole genome shotgun (WGS) entry which is preliminary data.</text>
</comment>
<gene>
    <name evidence="3" type="ORF">BJX66DRAFT_268258</name>
</gene>
<protein>
    <recommendedName>
        <fullName evidence="2">GmrSD restriction endonucleases C-terminal domain-containing protein</fullName>
    </recommendedName>
</protein>
<name>A0ABR4FXI9_9EURO</name>
<feature type="chain" id="PRO_5045517819" description="GmrSD restriction endonucleases C-terminal domain-containing protein" evidence="1">
    <location>
        <begin position="22"/>
        <end position="203"/>
    </location>
</feature>
<dbReference type="EMBL" id="JBFTWV010000087">
    <property type="protein sequence ID" value="KAL2787954.1"/>
    <property type="molecule type" value="Genomic_DNA"/>
</dbReference>
<evidence type="ECO:0000313" key="4">
    <source>
        <dbReference type="Proteomes" id="UP001610563"/>
    </source>
</evidence>
<dbReference type="PANTHER" id="PTHR24094:SF15">
    <property type="entry name" value="AMP-DEPENDENT SYNTHETASE_LIGASE DOMAIN-CONTAINING PROTEIN-RELATED"/>
    <property type="match status" value="1"/>
</dbReference>
<keyword evidence="4" id="KW-1185">Reference proteome</keyword>
<accession>A0ABR4FXI9</accession>
<organism evidence="3 4">
    <name type="scientific">Aspergillus keveii</name>
    <dbReference type="NCBI Taxonomy" id="714993"/>
    <lineage>
        <taxon>Eukaryota</taxon>
        <taxon>Fungi</taxon>
        <taxon>Dikarya</taxon>
        <taxon>Ascomycota</taxon>
        <taxon>Pezizomycotina</taxon>
        <taxon>Eurotiomycetes</taxon>
        <taxon>Eurotiomycetidae</taxon>
        <taxon>Eurotiales</taxon>
        <taxon>Aspergillaceae</taxon>
        <taxon>Aspergillus</taxon>
        <taxon>Aspergillus subgen. Nidulantes</taxon>
    </lineage>
</organism>
<keyword evidence="1" id="KW-0732">Signal</keyword>
<evidence type="ECO:0000256" key="1">
    <source>
        <dbReference type="SAM" id="SignalP"/>
    </source>
</evidence>
<proteinExistence type="predicted"/>
<feature type="domain" description="GmrSD restriction endonucleases C-terminal" evidence="2">
    <location>
        <begin position="94"/>
        <end position="196"/>
    </location>
</feature>
<evidence type="ECO:0000313" key="3">
    <source>
        <dbReference type="EMBL" id="KAL2787954.1"/>
    </source>
</evidence>
<dbReference type="PANTHER" id="PTHR24094">
    <property type="entry name" value="SECRETED PROTEIN"/>
    <property type="match status" value="1"/>
</dbReference>
<dbReference type="InterPro" id="IPR011089">
    <property type="entry name" value="GmrSD_C"/>
</dbReference>
<evidence type="ECO:0000259" key="2">
    <source>
        <dbReference type="Pfam" id="PF07510"/>
    </source>
</evidence>